<dbReference type="OrthoDB" id="9807923at2"/>
<dbReference type="InterPro" id="IPR023393">
    <property type="entry name" value="START-like_dom_sf"/>
</dbReference>
<dbReference type="STRING" id="1454373.ACMU_11450"/>
<evidence type="ECO:0000256" key="1">
    <source>
        <dbReference type="SAM" id="Phobius"/>
    </source>
</evidence>
<protein>
    <recommendedName>
        <fullName evidence="4">Polyketide cyclase</fullName>
    </recommendedName>
</protein>
<dbReference type="Proteomes" id="UP000026249">
    <property type="component" value="Unassembled WGS sequence"/>
</dbReference>
<dbReference type="AlphaFoldDB" id="A0A037ZKF7"/>
<sequence>MSVLKWIFRIVILVLAVFLIGAFFLPKETSVARSIAIDAPAEEIFPHVANLKATEAWSPWLSRDPEVQLTYGDVAEGVGATMTWASDHPQVGSGNMEIVEATAPSHLKTALDFGDMGTAMAYFDLVAQGDATQVTWGFTSDNGNNPMLRWMGLMMDGWVGPDYQKGLENLKNLVEGA</sequence>
<dbReference type="InterPro" id="IPR019587">
    <property type="entry name" value="Polyketide_cyclase/dehydratase"/>
</dbReference>
<organism evidence="2 3">
    <name type="scientific">Actibacterium mucosum KCTC 23349</name>
    <dbReference type="NCBI Taxonomy" id="1454373"/>
    <lineage>
        <taxon>Bacteria</taxon>
        <taxon>Pseudomonadati</taxon>
        <taxon>Pseudomonadota</taxon>
        <taxon>Alphaproteobacteria</taxon>
        <taxon>Rhodobacterales</taxon>
        <taxon>Roseobacteraceae</taxon>
        <taxon>Actibacterium</taxon>
    </lineage>
</organism>
<dbReference type="CDD" id="cd07818">
    <property type="entry name" value="SRPBCC_1"/>
    <property type="match status" value="1"/>
</dbReference>
<keyword evidence="1" id="KW-0472">Membrane</keyword>
<evidence type="ECO:0000313" key="2">
    <source>
        <dbReference type="EMBL" id="KAJ55306.1"/>
    </source>
</evidence>
<keyword evidence="1" id="KW-0812">Transmembrane</keyword>
<dbReference type="EMBL" id="JFKE01000004">
    <property type="protein sequence ID" value="KAJ55306.1"/>
    <property type="molecule type" value="Genomic_DNA"/>
</dbReference>
<keyword evidence="1" id="KW-1133">Transmembrane helix</keyword>
<reference evidence="2 3" key="1">
    <citation type="submission" date="2014-03" db="EMBL/GenBank/DDBJ databases">
        <title>Draft Genome Sequence of Actibacterium mucosum KCTC 23349, a Marine Alphaproteobacterium with Complex Ionic Requirements Isolated from Mediterranean Seawater at Malvarrosa Beach, Valencia, Spain.</title>
        <authorList>
            <person name="Arahal D.R."/>
            <person name="Shao Z."/>
            <person name="Lai Q."/>
            <person name="Pujalte M.J."/>
        </authorList>
    </citation>
    <scope>NUCLEOTIDE SEQUENCE [LARGE SCALE GENOMIC DNA]</scope>
    <source>
        <strain evidence="2 3">KCTC 23349</strain>
    </source>
</reference>
<dbReference type="SUPFAM" id="SSF55961">
    <property type="entry name" value="Bet v1-like"/>
    <property type="match status" value="1"/>
</dbReference>
<keyword evidence="3" id="KW-1185">Reference proteome</keyword>
<proteinExistence type="predicted"/>
<name>A0A037ZKF7_9RHOB</name>
<comment type="caution">
    <text evidence="2">The sequence shown here is derived from an EMBL/GenBank/DDBJ whole genome shotgun (WGS) entry which is preliminary data.</text>
</comment>
<gene>
    <name evidence="2" type="ORF">ACMU_11450</name>
</gene>
<dbReference type="Pfam" id="PF10604">
    <property type="entry name" value="Polyketide_cyc2"/>
    <property type="match status" value="1"/>
</dbReference>
<feature type="transmembrane region" description="Helical" evidence="1">
    <location>
        <begin position="6"/>
        <end position="25"/>
    </location>
</feature>
<evidence type="ECO:0008006" key="4">
    <source>
        <dbReference type="Google" id="ProtNLM"/>
    </source>
</evidence>
<dbReference type="Gene3D" id="3.30.530.20">
    <property type="match status" value="1"/>
</dbReference>
<evidence type="ECO:0000313" key="3">
    <source>
        <dbReference type="Proteomes" id="UP000026249"/>
    </source>
</evidence>
<accession>A0A037ZKF7</accession>